<keyword evidence="3" id="KW-0175">Coiled coil</keyword>
<keyword evidence="4 5" id="KW-0975">Bacterial flagellum</keyword>
<dbReference type="GO" id="GO:0005576">
    <property type="term" value="C:extracellular region"/>
    <property type="evidence" value="ECO:0007669"/>
    <property type="project" value="UniProtKB-SubCell"/>
</dbReference>
<reference evidence="8" key="1">
    <citation type="submission" date="2005-08" db="EMBL/GenBank/DDBJ databases">
        <title>Complete sequence of Dechloromonas aromatica RCB.</title>
        <authorList>
            <person name="Salinero K.K."/>
            <person name="Copeland A."/>
            <person name="Lucas S."/>
            <person name="Lapidus A."/>
            <person name="Barry K."/>
            <person name="Detter J.C."/>
            <person name="Glavina T."/>
            <person name="Hammon N."/>
            <person name="Israni S."/>
            <person name="Pitluck S."/>
            <person name="Di Bartolo G."/>
            <person name="Trong S."/>
            <person name="Schmutz J."/>
            <person name="Larimer F."/>
            <person name="Land M."/>
            <person name="Ivanova N."/>
            <person name="Richardson P."/>
        </authorList>
    </citation>
    <scope>NUCLEOTIDE SEQUENCE</scope>
    <source>
        <strain evidence="8">RCB</strain>
    </source>
</reference>
<keyword evidence="8" id="KW-0966">Cell projection</keyword>
<comment type="similarity">
    <text evidence="1 5">Belongs to the FliD family.</text>
</comment>
<comment type="subcellular location">
    <subcellularLocation>
        <location evidence="5">Secreted</location>
    </subcellularLocation>
    <subcellularLocation>
        <location evidence="5">Bacterial flagellum</location>
    </subcellularLocation>
</comment>
<dbReference type="eggNOG" id="COG1345">
    <property type="taxonomic scope" value="Bacteria"/>
</dbReference>
<evidence type="ECO:0000259" key="6">
    <source>
        <dbReference type="Pfam" id="PF02465"/>
    </source>
</evidence>
<protein>
    <recommendedName>
        <fullName evidence="5">Flagellar hook-associated protein 2</fullName>
        <shortName evidence="5">HAP2</shortName>
    </recommendedName>
    <alternativeName>
        <fullName evidence="5">Flagellar cap protein</fullName>
    </alternativeName>
</protein>
<evidence type="ECO:0000256" key="1">
    <source>
        <dbReference type="ARBA" id="ARBA00009764"/>
    </source>
</evidence>
<evidence type="ECO:0000256" key="4">
    <source>
        <dbReference type="ARBA" id="ARBA00023143"/>
    </source>
</evidence>
<dbReference type="PANTHER" id="PTHR30288:SF0">
    <property type="entry name" value="FLAGELLAR HOOK-ASSOCIATED PROTEIN 2"/>
    <property type="match status" value="1"/>
</dbReference>
<comment type="subunit">
    <text evidence="2 5">Homopentamer.</text>
</comment>
<gene>
    <name evidence="8" type="ordered locus">Daro_0782</name>
</gene>
<dbReference type="OrthoDB" id="9810816at2"/>
<keyword evidence="8" id="KW-0969">Cilium</keyword>
<feature type="domain" description="Flagellar hook-associated protein 2 N-terminal" evidence="6">
    <location>
        <begin position="11"/>
        <end position="112"/>
    </location>
</feature>
<dbReference type="EMBL" id="CP000089">
    <property type="protein sequence ID" value="AAZ45538.1"/>
    <property type="molecule type" value="Genomic_DNA"/>
</dbReference>
<dbReference type="STRING" id="159087.Daro_0782"/>
<dbReference type="PANTHER" id="PTHR30288">
    <property type="entry name" value="FLAGELLAR CAP/ASSEMBLY PROTEIN FLID"/>
    <property type="match status" value="1"/>
</dbReference>
<accession>Q47HZ3</accession>
<dbReference type="KEGG" id="dar:Daro_0782"/>
<dbReference type="GO" id="GO:0009424">
    <property type="term" value="C:bacterial-type flagellum hook"/>
    <property type="evidence" value="ECO:0007669"/>
    <property type="project" value="UniProtKB-UniRule"/>
</dbReference>
<keyword evidence="5" id="KW-0964">Secreted</keyword>
<organism evidence="8">
    <name type="scientific">Dechloromonas aromatica (strain RCB)</name>
    <dbReference type="NCBI Taxonomy" id="159087"/>
    <lineage>
        <taxon>Bacteria</taxon>
        <taxon>Pseudomonadati</taxon>
        <taxon>Pseudomonadota</taxon>
        <taxon>Betaproteobacteria</taxon>
        <taxon>Rhodocyclales</taxon>
        <taxon>Azonexaceae</taxon>
        <taxon>Dechloromonas</taxon>
    </lineage>
</organism>
<keyword evidence="8" id="KW-0282">Flagellum</keyword>
<dbReference type="Pfam" id="PF07195">
    <property type="entry name" value="FliD_C"/>
    <property type="match status" value="1"/>
</dbReference>
<dbReference type="GO" id="GO:0007155">
    <property type="term" value="P:cell adhesion"/>
    <property type="evidence" value="ECO:0007669"/>
    <property type="project" value="InterPro"/>
</dbReference>
<feature type="domain" description="Flagellar hook-associated protein 2 C-terminal" evidence="7">
    <location>
        <begin position="216"/>
        <end position="433"/>
    </location>
</feature>
<dbReference type="AlphaFoldDB" id="Q47HZ3"/>
<evidence type="ECO:0000256" key="2">
    <source>
        <dbReference type="ARBA" id="ARBA00011255"/>
    </source>
</evidence>
<dbReference type="InterPro" id="IPR040026">
    <property type="entry name" value="FliD"/>
</dbReference>
<dbReference type="HOGENOM" id="CLU_015182_5_0_4"/>
<evidence type="ECO:0000256" key="3">
    <source>
        <dbReference type="ARBA" id="ARBA00023054"/>
    </source>
</evidence>
<evidence type="ECO:0000313" key="8">
    <source>
        <dbReference type="EMBL" id="AAZ45538.1"/>
    </source>
</evidence>
<dbReference type="GO" id="GO:0071973">
    <property type="term" value="P:bacterial-type flagellum-dependent cell motility"/>
    <property type="evidence" value="ECO:0007669"/>
    <property type="project" value="TreeGrafter"/>
</dbReference>
<dbReference type="InterPro" id="IPR010809">
    <property type="entry name" value="FliD_C"/>
</dbReference>
<dbReference type="GO" id="GO:0009421">
    <property type="term" value="C:bacterial-type flagellum filament cap"/>
    <property type="evidence" value="ECO:0007669"/>
    <property type="project" value="InterPro"/>
</dbReference>
<dbReference type="Pfam" id="PF02465">
    <property type="entry name" value="FliD_N"/>
    <property type="match status" value="1"/>
</dbReference>
<comment type="function">
    <text evidence="5">Required for morphogenesis and for the elongation of the flagellar filament by facilitating polymerization of the flagellin monomers at the tip of growing filament. Forms a capping structure, which prevents flagellin subunits (transported through the central channel of the flagellum) from leaking out without polymerization at the distal end.</text>
</comment>
<dbReference type="InterPro" id="IPR003481">
    <property type="entry name" value="FliD_N"/>
</dbReference>
<name>Q47HZ3_DECAR</name>
<evidence type="ECO:0000259" key="7">
    <source>
        <dbReference type="Pfam" id="PF07195"/>
    </source>
</evidence>
<proteinExistence type="inferred from homology"/>
<evidence type="ECO:0000256" key="5">
    <source>
        <dbReference type="RuleBase" id="RU362066"/>
    </source>
</evidence>
<sequence>MATITSLGAGSGLDLESLVTKLMSVEKAPLNALTKKESAVNTKISAFGTLSSKLSALQTAAQALKANIGQTALQKFATYSTTVADTSIASATAGTGAVAGTYTLNVTKLAVSDQFVSNTVTSTSDPIGTAGDTLTFAFATPDANGNSRSKTITLDSSNNSLTGLRNSINGANMGITATIITGSAGAQLVLTGEQGLDNKITLGGNLASQLTQTATADSAAFTVNGIAATSNTNAASKVIDGVTLNLTKTGSTTLTVAAEYSSNLSTALNSFIKAYNDANSTMATMGAYNATTKVAGALQGNSLLQDARQQTRSLVFGTTVGGTSAYQRLSDIGVSVGTDGSLSLDTTKLNKALASDTVSVATLVDKVGSAFNTTLEQVVGTTGKIKIATDSANSMIKELQKREDAVQLHLDQIEARYRKRFTAMDTLVAKLNSTSTYLTTQLANLTSSTSSK</sequence>